<name>A0A938B5M7_UNCTE</name>
<evidence type="ECO:0000256" key="6">
    <source>
        <dbReference type="RuleBase" id="RU364113"/>
    </source>
</evidence>
<reference evidence="10" key="1">
    <citation type="submission" date="2019-03" db="EMBL/GenBank/DDBJ databases">
        <title>Lake Tanganyika Metagenome-Assembled Genomes (MAGs).</title>
        <authorList>
            <person name="Tran P."/>
        </authorList>
    </citation>
    <scope>NUCLEOTIDE SEQUENCE</scope>
    <source>
        <strain evidence="10">K_DeepCast_65m_m2_066</strain>
    </source>
</reference>
<dbReference type="InterPro" id="IPR010201">
    <property type="entry name" value="HflK"/>
</dbReference>
<keyword evidence="7" id="KW-0175">Coiled coil</keyword>
<comment type="subunit">
    <text evidence="6">HflC and HflK may interact to form a multimeric complex.</text>
</comment>
<accession>A0A938B5M7</accession>
<dbReference type="SMART" id="SM00244">
    <property type="entry name" value="PHB"/>
    <property type="match status" value="1"/>
</dbReference>
<comment type="subcellular location">
    <subcellularLocation>
        <location evidence="1">Membrane</location>
        <topology evidence="1">Single-pass membrane protein</topology>
    </subcellularLocation>
</comment>
<feature type="domain" description="Band 7" evidence="9">
    <location>
        <begin position="94"/>
        <end position="276"/>
    </location>
</feature>
<evidence type="ECO:0000256" key="4">
    <source>
        <dbReference type="ARBA" id="ARBA00022989"/>
    </source>
</evidence>
<dbReference type="Proteomes" id="UP000712673">
    <property type="component" value="Unassembled WGS sequence"/>
</dbReference>
<sequence length="394" mass="44226">MRSRRHCTVVSSGRMRTPTDTRSGGVCGLYTDGHRPWHRTAVHGVPSTLGKGETMRGDHNGLGRDLPEGPLPGPPRALVLIGMLVLLGAGMLLTMFYTVEADEVAVVQRFGKFTRQEEPGLRTKMPFGIETVRKVKVQRIFKAEFGFRTEEPGVRTRFSQRSFAEESLMLTGDLNVAEVAWIVQYRIIDPVKYLFGNRNTALGLSDVAQIVMRSVIGDHTVTEVLTERRAEIANQVQVKMQELLSLYETGLRVETVQMQSVTPPSDEVKRAFNEVNEAQQEQARKTNEAVQAFNQEVPRERGEAERTLAKAEGYAINRINTAKGDVARFTSLLAEYRKAPEVTRRRLYLETMREVLPAVKQMYILDADQQTPLLPFLDLQRSDNAPTAPAGKEK</sequence>
<evidence type="ECO:0000313" key="11">
    <source>
        <dbReference type="Proteomes" id="UP000712673"/>
    </source>
</evidence>
<dbReference type="PANTHER" id="PTHR43327">
    <property type="entry name" value="STOMATIN-LIKE PROTEIN 2, MITOCHONDRIAL"/>
    <property type="match status" value="1"/>
</dbReference>
<dbReference type="InterPro" id="IPR001107">
    <property type="entry name" value="Band_7"/>
</dbReference>
<dbReference type="AlphaFoldDB" id="A0A938B5M7"/>
<dbReference type="InterPro" id="IPR050710">
    <property type="entry name" value="Band7/mec-2_domain"/>
</dbReference>
<gene>
    <name evidence="10" type="primary">hflK</name>
    <name evidence="10" type="ORF">FJZ47_18855</name>
</gene>
<comment type="similarity">
    <text evidence="2 6">Belongs to the band 7/mec-2 family. HflK subfamily.</text>
</comment>
<keyword evidence="4 6" id="KW-1133">Transmembrane helix</keyword>
<feature type="region of interest" description="Disordered" evidence="8">
    <location>
        <begin position="42"/>
        <end position="65"/>
    </location>
</feature>
<dbReference type="NCBIfam" id="TIGR01933">
    <property type="entry name" value="hflK"/>
    <property type="match status" value="1"/>
</dbReference>
<evidence type="ECO:0000256" key="2">
    <source>
        <dbReference type="ARBA" id="ARBA00006971"/>
    </source>
</evidence>
<evidence type="ECO:0000256" key="7">
    <source>
        <dbReference type="SAM" id="Coils"/>
    </source>
</evidence>
<feature type="transmembrane region" description="Helical" evidence="6">
    <location>
        <begin position="77"/>
        <end position="99"/>
    </location>
</feature>
<dbReference type="EMBL" id="VGLS01000701">
    <property type="protein sequence ID" value="MBM3225838.1"/>
    <property type="molecule type" value="Genomic_DNA"/>
</dbReference>
<dbReference type="GO" id="GO:0016020">
    <property type="term" value="C:membrane"/>
    <property type="evidence" value="ECO:0007669"/>
    <property type="project" value="UniProtKB-SubCell"/>
</dbReference>
<evidence type="ECO:0000256" key="8">
    <source>
        <dbReference type="SAM" id="MobiDB-lite"/>
    </source>
</evidence>
<evidence type="ECO:0000259" key="9">
    <source>
        <dbReference type="SMART" id="SM00244"/>
    </source>
</evidence>
<feature type="coiled-coil region" evidence="7">
    <location>
        <begin position="268"/>
        <end position="296"/>
    </location>
</feature>
<keyword evidence="10" id="KW-0645">Protease</keyword>
<dbReference type="PANTHER" id="PTHR43327:SF2">
    <property type="entry name" value="MODULATOR OF FTSH PROTEASE HFLK"/>
    <property type="match status" value="1"/>
</dbReference>
<evidence type="ECO:0000313" key="10">
    <source>
        <dbReference type="EMBL" id="MBM3225838.1"/>
    </source>
</evidence>
<evidence type="ECO:0000256" key="3">
    <source>
        <dbReference type="ARBA" id="ARBA00022692"/>
    </source>
</evidence>
<organism evidence="10 11">
    <name type="scientific">Tectimicrobiota bacterium</name>
    <dbReference type="NCBI Taxonomy" id="2528274"/>
    <lineage>
        <taxon>Bacteria</taxon>
        <taxon>Pseudomonadati</taxon>
        <taxon>Nitrospinota/Tectimicrobiota group</taxon>
        <taxon>Candidatus Tectimicrobiota</taxon>
    </lineage>
</organism>
<proteinExistence type="inferred from homology"/>
<evidence type="ECO:0000256" key="5">
    <source>
        <dbReference type="ARBA" id="ARBA00023136"/>
    </source>
</evidence>
<dbReference type="InterPro" id="IPR036013">
    <property type="entry name" value="Band_7/SPFH_dom_sf"/>
</dbReference>
<comment type="function">
    <text evidence="6">HflC and HflK could encode or regulate a protease.</text>
</comment>
<evidence type="ECO:0000256" key="1">
    <source>
        <dbReference type="ARBA" id="ARBA00004167"/>
    </source>
</evidence>
<keyword evidence="5 6" id="KW-0472">Membrane</keyword>
<dbReference type="CDD" id="cd03404">
    <property type="entry name" value="SPFH_HflK"/>
    <property type="match status" value="1"/>
</dbReference>
<comment type="caution">
    <text evidence="10">The sequence shown here is derived from an EMBL/GenBank/DDBJ whole genome shotgun (WGS) entry which is preliminary data.</text>
</comment>
<feature type="compositionally biased region" description="Basic and acidic residues" evidence="8">
    <location>
        <begin position="53"/>
        <end position="65"/>
    </location>
</feature>
<feature type="region of interest" description="Disordered" evidence="8">
    <location>
        <begin position="1"/>
        <end position="21"/>
    </location>
</feature>
<dbReference type="Pfam" id="PF01145">
    <property type="entry name" value="Band_7"/>
    <property type="match status" value="1"/>
</dbReference>
<keyword evidence="3 6" id="KW-0812">Transmembrane</keyword>
<dbReference type="Gene3D" id="3.30.479.30">
    <property type="entry name" value="Band 7 domain"/>
    <property type="match status" value="1"/>
</dbReference>
<dbReference type="GO" id="GO:0006508">
    <property type="term" value="P:proteolysis"/>
    <property type="evidence" value="ECO:0007669"/>
    <property type="project" value="UniProtKB-KW"/>
</dbReference>
<keyword evidence="10" id="KW-0378">Hydrolase</keyword>
<protein>
    <recommendedName>
        <fullName evidence="6">Protein HflK</fullName>
    </recommendedName>
</protein>
<dbReference type="SUPFAM" id="SSF117892">
    <property type="entry name" value="Band 7/SPFH domain"/>
    <property type="match status" value="1"/>
</dbReference>
<dbReference type="GO" id="GO:0008233">
    <property type="term" value="F:peptidase activity"/>
    <property type="evidence" value="ECO:0007669"/>
    <property type="project" value="UniProtKB-KW"/>
</dbReference>